<dbReference type="EMBL" id="CM000782">
    <property type="protein sequence ID" value="AQK88720.1"/>
    <property type="molecule type" value="Genomic_DNA"/>
</dbReference>
<accession>A0A1D6MDJ2</accession>
<gene>
    <name evidence="1" type="ORF">ZEAMMB73_Zm00001d039095</name>
</gene>
<proteinExistence type="predicted"/>
<dbReference type="InParanoid" id="A0A1D6MDJ2"/>
<organism evidence="1">
    <name type="scientific">Zea mays</name>
    <name type="common">Maize</name>
    <dbReference type="NCBI Taxonomy" id="4577"/>
    <lineage>
        <taxon>Eukaryota</taxon>
        <taxon>Viridiplantae</taxon>
        <taxon>Streptophyta</taxon>
        <taxon>Embryophyta</taxon>
        <taxon>Tracheophyta</taxon>
        <taxon>Spermatophyta</taxon>
        <taxon>Magnoliopsida</taxon>
        <taxon>Liliopsida</taxon>
        <taxon>Poales</taxon>
        <taxon>Poaceae</taxon>
        <taxon>PACMAD clade</taxon>
        <taxon>Panicoideae</taxon>
        <taxon>Andropogonodae</taxon>
        <taxon>Andropogoneae</taxon>
        <taxon>Tripsacinae</taxon>
        <taxon>Zea</taxon>
    </lineage>
</organism>
<reference evidence="1" key="1">
    <citation type="submission" date="2015-12" db="EMBL/GenBank/DDBJ databases">
        <title>Update maize B73 reference genome by single molecule sequencing technologies.</title>
        <authorList>
            <consortium name="Maize Genome Sequencing Project"/>
            <person name="Ware D."/>
        </authorList>
    </citation>
    <scope>NUCLEOTIDE SEQUENCE</scope>
    <source>
        <tissue evidence="1">Seedling</tissue>
    </source>
</reference>
<evidence type="ECO:0000313" key="1">
    <source>
        <dbReference type="EMBL" id="AQK88720.1"/>
    </source>
</evidence>
<dbReference type="AlphaFoldDB" id="A0A1D6MDJ2"/>
<name>A0A1D6MDJ2_MAIZE</name>
<sequence length="56" mass="6866">MGCNTDWKLLFFYRENWKLLLFETRKRKPFGPMLNVISLFCLKIIAKEHKHFGRHL</sequence>
<protein>
    <submittedName>
        <fullName evidence="1">Uncharacterized protein</fullName>
    </submittedName>
</protein>